<evidence type="ECO:0008006" key="5">
    <source>
        <dbReference type="Google" id="ProtNLM"/>
    </source>
</evidence>
<evidence type="ECO:0000313" key="4">
    <source>
        <dbReference type="Proteomes" id="UP001501237"/>
    </source>
</evidence>
<proteinExistence type="predicted"/>
<feature type="transmembrane region" description="Helical" evidence="2">
    <location>
        <begin position="147"/>
        <end position="166"/>
    </location>
</feature>
<feature type="compositionally biased region" description="Basic and acidic residues" evidence="1">
    <location>
        <begin position="224"/>
        <end position="241"/>
    </location>
</feature>
<keyword evidence="4" id="KW-1185">Reference proteome</keyword>
<dbReference type="Pfam" id="PF05552">
    <property type="entry name" value="MS_channel_1st_1"/>
    <property type="match status" value="2"/>
</dbReference>
<feature type="transmembrane region" description="Helical" evidence="2">
    <location>
        <begin position="74"/>
        <end position="97"/>
    </location>
</feature>
<dbReference type="InterPro" id="IPR008910">
    <property type="entry name" value="MSC_TM_helix"/>
</dbReference>
<evidence type="ECO:0000256" key="1">
    <source>
        <dbReference type="SAM" id="MobiDB-lite"/>
    </source>
</evidence>
<sequence>MNWTQTWQSVTDNVAQTGPKVLVFLCVMVIGWIIARVLRGVVQKLLNKVGFDRWVGDTPVGEGLKRSGWGASMLVAKITYWAILLVTLQMAFGVFGANPVSDLLASVVAWLPKAAVAIILVVVASAIAKVVKDLVIAATGQLSYGRLLANIAQFFILAVGIIAALNQIGVATTVTTPILVTVLATIGAILAIGVGGGLIKPMQERWERMLSRAEKDAGVGPAYDRGREDALRGSGERETTPVERTTLQ</sequence>
<dbReference type="Proteomes" id="UP001501237">
    <property type="component" value="Unassembled WGS sequence"/>
</dbReference>
<dbReference type="EMBL" id="BAAAUV010000005">
    <property type="protein sequence ID" value="GAA3206908.1"/>
    <property type="molecule type" value="Genomic_DNA"/>
</dbReference>
<reference evidence="4" key="1">
    <citation type="journal article" date="2019" name="Int. J. Syst. Evol. Microbiol.">
        <title>The Global Catalogue of Microorganisms (GCM) 10K type strain sequencing project: providing services to taxonomists for standard genome sequencing and annotation.</title>
        <authorList>
            <consortium name="The Broad Institute Genomics Platform"/>
            <consortium name="The Broad Institute Genome Sequencing Center for Infectious Disease"/>
            <person name="Wu L."/>
            <person name="Ma J."/>
        </authorList>
    </citation>
    <scope>NUCLEOTIDE SEQUENCE [LARGE SCALE GENOMIC DNA]</scope>
    <source>
        <strain evidence="4">JCM 9377</strain>
    </source>
</reference>
<feature type="transmembrane region" description="Helical" evidence="2">
    <location>
        <begin position="178"/>
        <end position="199"/>
    </location>
</feature>
<feature type="region of interest" description="Disordered" evidence="1">
    <location>
        <begin position="217"/>
        <end position="248"/>
    </location>
</feature>
<dbReference type="PANTHER" id="PTHR30221:SF1">
    <property type="entry name" value="SMALL-CONDUCTANCE MECHANOSENSITIVE CHANNEL"/>
    <property type="match status" value="1"/>
</dbReference>
<name>A0ABP6Q6G0_9ACTN</name>
<feature type="transmembrane region" description="Helical" evidence="2">
    <location>
        <begin position="20"/>
        <end position="38"/>
    </location>
</feature>
<dbReference type="Gene3D" id="1.10.287.1260">
    <property type="match status" value="1"/>
</dbReference>
<evidence type="ECO:0000313" key="3">
    <source>
        <dbReference type="EMBL" id="GAA3206908.1"/>
    </source>
</evidence>
<dbReference type="InterPro" id="IPR045275">
    <property type="entry name" value="MscS_archaea/bacteria_type"/>
</dbReference>
<keyword evidence="2" id="KW-1133">Transmembrane helix</keyword>
<accession>A0ABP6Q6G0</accession>
<protein>
    <recommendedName>
        <fullName evidence="5">Transporter (Transmembrane protein)</fullName>
    </recommendedName>
</protein>
<evidence type="ECO:0000256" key="2">
    <source>
        <dbReference type="SAM" id="Phobius"/>
    </source>
</evidence>
<comment type="caution">
    <text evidence="3">The sequence shown here is derived from an EMBL/GenBank/DDBJ whole genome shotgun (WGS) entry which is preliminary data.</text>
</comment>
<dbReference type="PANTHER" id="PTHR30221">
    <property type="entry name" value="SMALL-CONDUCTANCE MECHANOSENSITIVE CHANNEL"/>
    <property type="match status" value="1"/>
</dbReference>
<gene>
    <name evidence="3" type="ORF">GCM10010468_22640</name>
</gene>
<keyword evidence="2" id="KW-0812">Transmembrane</keyword>
<keyword evidence="2" id="KW-0472">Membrane</keyword>
<feature type="transmembrane region" description="Helical" evidence="2">
    <location>
        <begin position="103"/>
        <end position="127"/>
    </location>
</feature>
<organism evidence="3 4">
    <name type="scientific">Actinocorallia longicatena</name>
    <dbReference type="NCBI Taxonomy" id="111803"/>
    <lineage>
        <taxon>Bacteria</taxon>
        <taxon>Bacillati</taxon>
        <taxon>Actinomycetota</taxon>
        <taxon>Actinomycetes</taxon>
        <taxon>Streptosporangiales</taxon>
        <taxon>Thermomonosporaceae</taxon>
        <taxon>Actinocorallia</taxon>
    </lineage>
</organism>